<sequence>MKALSVKTIDVQLTIQKGTAFEVTYHNCEKNEFTVKDTDGVIEIIQNTKTDYKHWLKWFTQSPHITLKLENAYEKIIVDADSNQVKVEDIESEDLDIAVGNGKILIRNVHAKTANVECSNGGAEVFNLKVTDACKIHTTNGKTIVSNSISNEAGYSASCTNGKLQIFEKTYDCPQEQKREGNPMYFVSCANGKCIVT</sequence>
<gene>
    <name evidence="2" type="ORF">FUT82_13025</name>
</gene>
<dbReference type="RefSeq" id="WP_148879147.1">
    <property type="nucleotide sequence ID" value="NZ_CP042813.1"/>
</dbReference>
<evidence type="ECO:0000259" key="1">
    <source>
        <dbReference type="Pfam" id="PF13349"/>
    </source>
</evidence>
<name>A0AAE6IUY7_TREPH</name>
<dbReference type="AlphaFoldDB" id="A0AAE6IUY7"/>
<reference evidence="2 3" key="1">
    <citation type="submission" date="2019-08" db="EMBL/GenBank/DDBJ databases">
        <authorList>
            <person name="Kuhnert P."/>
        </authorList>
    </citation>
    <scope>NUCLEOTIDE SEQUENCE [LARGE SCALE GENOMIC DNA]</scope>
    <source>
        <strain evidence="2 3">B36.5</strain>
    </source>
</reference>
<feature type="domain" description="DUF4097" evidence="1">
    <location>
        <begin position="73"/>
        <end position="177"/>
    </location>
</feature>
<dbReference type="Proteomes" id="UP000323594">
    <property type="component" value="Chromosome"/>
</dbReference>
<organism evidence="2 3">
    <name type="scientific">Treponema phagedenis</name>
    <dbReference type="NCBI Taxonomy" id="162"/>
    <lineage>
        <taxon>Bacteria</taxon>
        <taxon>Pseudomonadati</taxon>
        <taxon>Spirochaetota</taxon>
        <taxon>Spirochaetia</taxon>
        <taxon>Spirochaetales</taxon>
        <taxon>Treponemataceae</taxon>
        <taxon>Treponema</taxon>
    </lineage>
</organism>
<evidence type="ECO:0000313" key="2">
    <source>
        <dbReference type="EMBL" id="QEJ98825.1"/>
    </source>
</evidence>
<dbReference type="InterPro" id="IPR025164">
    <property type="entry name" value="Toastrack_DUF4097"/>
</dbReference>
<protein>
    <submittedName>
        <fullName evidence="2">DUF4097 domain-containing protein</fullName>
    </submittedName>
</protein>
<evidence type="ECO:0000313" key="3">
    <source>
        <dbReference type="Proteomes" id="UP000323594"/>
    </source>
</evidence>
<dbReference type="Gene3D" id="2.160.20.120">
    <property type="match status" value="1"/>
</dbReference>
<proteinExistence type="predicted"/>
<dbReference type="EMBL" id="CP042817">
    <property type="protein sequence ID" value="QEJ98825.1"/>
    <property type="molecule type" value="Genomic_DNA"/>
</dbReference>
<accession>A0AAE6IUY7</accession>
<dbReference type="Pfam" id="PF13349">
    <property type="entry name" value="DUF4097"/>
    <property type="match status" value="1"/>
</dbReference>